<keyword evidence="1" id="KW-0732">Signal</keyword>
<protein>
    <recommendedName>
        <fullName evidence="4">Lipocalin-like domain-containing protein</fullName>
    </recommendedName>
</protein>
<dbReference type="EMBL" id="JAGJCF010000005">
    <property type="protein sequence ID" value="MBP0616032.1"/>
    <property type="molecule type" value="Genomic_DNA"/>
</dbReference>
<accession>A0ABS4BH06</accession>
<name>A0ABS4BH06_9HYPH</name>
<dbReference type="RefSeq" id="WP_209594477.1">
    <property type="nucleotide sequence ID" value="NZ_JAGJCF010000005.1"/>
</dbReference>
<sequence length="139" mass="14923">MPNAAIAFMLCLIVQTSGIAHAQTADFVGHWRQVSSNAGDCPRCSLDVVASRREITVKASNGWSAELAVQFEQRVAAAAGKGTWREGAGGSYGGLAFSVLFQLVDGRLHMQMMVPRPDGRTSRIEAVYERSALLSLLAK</sequence>
<evidence type="ECO:0000313" key="2">
    <source>
        <dbReference type="EMBL" id="MBP0616032.1"/>
    </source>
</evidence>
<comment type="caution">
    <text evidence="2">The sequence shown here is derived from an EMBL/GenBank/DDBJ whole genome shotgun (WGS) entry which is preliminary data.</text>
</comment>
<keyword evidence="3" id="KW-1185">Reference proteome</keyword>
<gene>
    <name evidence="2" type="ORF">J6595_10600</name>
</gene>
<feature type="chain" id="PRO_5045363643" description="Lipocalin-like domain-containing protein" evidence="1">
    <location>
        <begin position="23"/>
        <end position="139"/>
    </location>
</feature>
<feature type="signal peptide" evidence="1">
    <location>
        <begin position="1"/>
        <end position="22"/>
    </location>
</feature>
<dbReference type="Proteomes" id="UP000678276">
    <property type="component" value="Unassembled WGS sequence"/>
</dbReference>
<reference evidence="2 3" key="1">
    <citation type="submission" date="2021-04" db="EMBL/GenBank/DDBJ databases">
        <title>Whole genome sequence of Jiella sp. KSK16Y-1.</title>
        <authorList>
            <person name="Tuo L."/>
        </authorList>
    </citation>
    <scope>NUCLEOTIDE SEQUENCE [LARGE SCALE GENOMIC DNA]</scope>
    <source>
        <strain evidence="2 3">KSK16Y-1</strain>
    </source>
</reference>
<evidence type="ECO:0000256" key="1">
    <source>
        <dbReference type="SAM" id="SignalP"/>
    </source>
</evidence>
<evidence type="ECO:0008006" key="4">
    <source>
        <dbReference type="Google" id="ProtNLM"/>
    </source>
</evidence>
<organism evidence="2 3">
    <name type="scientific">Jiella mangrovi</name>
    <dbReference type="NCBI Taxonomy" id="2821407"/>
    <lineage>
        <taxon>Bacteria</taxon>
        <taxon>Pseudomonadati</taxon>
        <taxon>Pseudomonadota</taxon>
        <taxon>Alphaproteobacteria</taxon>
        <taxon>Hyphomicrobiales</taxon>
        <taxon>Aurantimonadaceae</taxon>
        <taxon>Jiella</taxon>
    </lineage>
</organism>
<proteinExistence type="predicted"/>
<evidence type="ECO:0000313" key="3">
    <source>
        <dbReference type="Proteomes" id="UP000678276"/>
    </source>
</evidence>